<dbReference type="PANTHER" id="PTHR11559">
    <property type="entry name" value="CARBOXYLESTERASE"/>
    <property type="match status" value="1"/>
</dbReference>
<keyword evidence="2 3" id="KW-0378">Hydrolase</keyword>
<dbReference type="PROSITE" id="PS00122">
    <property type="entry name" value="CARBOXYLESTERASE_B_1"/>
    <property type="match status" value="1"/>
</dbReference>
<dbReference type="PRINTS" id="PR00878">
    <property type="entry name" value="CHOLNESTRASE"/>
</dbReference>
<dbReference type="PROSITE" id="PS00941">
    <property type="entry name" value="CARBOXYLESTERASE_B_2"/>
    <property type="match status" value="1"/>
</dbReference>
<organism evidence="5 6">
    <name type="scientific">Tepidiforma bonchosmolovskayae</name>
    <dbReference type="NCBI Taxonomy" id="2601677"/>
    <lineage>
        <taxon>Bacteria</taxon>
        <taxon>Bacillati</taxon>
        <taxon>Chloroflexota</taxon>
        <taxon>Tepidiformia</taxon>
        <taxon>Tepidiformales</taxon>
        <taxon>Tepidiformaceae</taxon>
        <taxon>Tepidiforma</taxon>
    </lineage>
</organism>
<dbReference type="EC" id="3.1.1.-" evidence="3"/>
<dbReference type="RefSeq" id="WP_158067143.1">
    <property type="nucleotide sequence ID" value="NZ_CP042829.1"/>
</dbReference>
<dbReference type="InterPro" id="IPR002018">
    <property type="entry name" value="CarbesteraseB"/>
</dbReference>
<reference evidence="5 6" key="1">
    <citation type="submission" date="2019-08" db="EMBL/GenBank/DDBJ databases">
        <authorList>
            <person name="Toschakov S.V."/>
        </authorList>
    </citation>
    <scope>NUCLEOTIDE SEQUENCE [LARGE SCALE GENOMIC DNA]</scope>
    <source>
        <strain evidence="5 6">3753O</strain>
    </source>
</reference>
<dbReference type="Gene3D" id="3.40.50.1820">
    <property type="entry name" value="alpha/beta hydrolase"/>
    <property type="match status" value="1"/>
</dbReference>
<proteinExistence type="inferred from homology"/>
<protein>
    <recommendedName>
        <fullName evidence="3">Carboxylic ester hydrolase</fullName>
        <ecNumber evidence="3">3.1.1.-</ecNumber>
    </recommendedName>
</protein>
<feature type="domain" description="Carboxylesterase type B" evidence="4">
    <location>
        <begin position="13"/>
        <end position="499"/>
    </location>
</feature>
<evidence type="ECO:0000313" key="6">
    <source>
        <dbReference type="Proteomes" id="UP000326331"/>
    </source>
</evidence>
<evidence type="ECO:0000259" key="4">
    <source>
        <dbReference type="Pfam" id="PF00135"/>
    </source>
</evidence>
<dbReference type="InterPro" id="IPR019826">
    <property type="entry name" value="Carboxylesterase_B_AS"/>
</dbReference>
<comment type="similarity">
    <text evidence="1 3">Belongs to the type-B carboxylesterase/lipase family.</text>
</comment>
<evidence type="ECO:0000256" key="2">
    <source>
        <dbReference type="ARBA" id="ARBA00022801"/>
    </source>
</evidence>
<dbReference type="InterPro" id="IPR019819">
    <property type="entry name" value="Carboxylesterase_B_CS"/>
</dbReference>
<dbReference type="InterPro" id="IPR050309">
    <property type="entry name" value="Type-B_Carboxylest/Lipase"/>
</dbReference>
<accession>A0ABX6C1S8</accession>
<reference evidence="5 6" key="2">
    <citation type="submission" date="2019-10" db="EMBL/GenBank/DDBJ databases">
        <title>Thermopilla bonchosmolovskayae gen. nov., sp. nov., a moderately thermophilic Chloroflexi bacterium from a Chukotka hot spring (Arctic, Russia), representing a novel classis Thermopillaia, which include previously uncultivated lineage OLB14.</title>
        <authorList>
            <person name="Kochetkova T.V."/>
            <person name="Zayulina K.S."/>
            <person name="Zhigarkov V.S."/>
            <person name="Minaev N.V."/>
            <person name="Novikov A."/>
            <person name="Toshchakov S.V."/>
            <person name="Elcheninov A.G."/>
            <person name="Kublanov I.V."/>
        </authorList>
    </citation>
    <scope>NUCLEOTIDE SEQUENCE [LARGE SCALE GENOMIC DNA]</scope>
    <source>
        <strain evidence="5 6">3753O</strain>
    </source>
</reference>
<sequence length="515" mass="54158">MPGNAAQGATEMPIVETSFGRLEGVAREGHVAFLGVPYAAAPIGPLRWKAPIPPIAWPGTRPAVKPGPAARQTSHPIPGFAASGPQSEDCLYLNVFTPACDGGRRPVLFWIHGGGFTHGSGSEALYDGGPLARRGDVVVVTINYRLGAFGYLHPSTRLPGRGLANNCGQLDAIAALRWVHEHIAAFGGDPGNVTIFGESAGAASVGTLLAMPAARGLFHKAILQSGAGRAMDRDGAGAVVDRVVESAGLPSAERLLTVDADRLLEAQAKVAASRGFGTLLFAPMVDGETLPIQPFEAVRAGAAAGIPVLIGTNRDEVKLFTAMQQRAPLDDGGLERAVAGMFPGAGTEAVRAAIGAVRESRARRGLPAENLDILDALWSEGMFRANAQRLALAQRAHEPRTYVYLFTYASPARRGALGACHALEMPFVFGTLGAPGQDRFAGTGPEVERLSANMMDAWIAFARTGDPSHPGIGRWEPYEEETRPTMVFDLESRLERDPYAEERLAAAALLGAAVG</sequence>
<dbReference type="SUPFAM" id="SSF53474">
    <property type="entry name" value="alpha/beta-Hydrolases"/>
    <property type="match status" value="1"/>
</dbReference>
<evidence type="ECO:0000313" key="5">
    <source>
        <dbReference type="EMBL" id="QFG03208.1"/>
    </source>
</evidence>
<dbReference type="InterPro" id="IPR029058">
    <property type="entry name" value="AB_hydrolase_fold"/>
</dbReference>
<dbReference type="EMBL" id="CP042829">
    <property type="protein sequence ID" value="QFG03208.1"/>
    <property type="molecule type" value="Genomic_DNA"/>
</dbReference>
<dbReference type="Proteomes" id="UP000326331">
    <property type="component" value="Chromosome"/>
</dbReference>
<name>A0ABX6C1S8_9CHLR</name>
<evidence type="ECO:0000256" key="1">
    <source>
        <dbReference type="ARBA" id="ARBA00005964"/>
    </source>
</evidence>
<dbReference type="Pfam" id="PF00135">
    <property type="entry name" value="COesterase"/>
    <property type="match status" value="1"/>
</dbReference>
<keyword evidence="6" id="KW-1185">Reference proteome</keyword>
<gene>
    <name evidence="5" type="ORF">Tbon_07835</name>
</gene>
<dbReference type="InterPro" id="IPR000997">
    <property type="entry name" value="Cholinesterase"/>
</dbReference>
<evidence type="ECO:0000256" key="3">
    <source>
        <dbReference type="RuleBase" id="RU361235"/>
    </source>
</evidence>